<dbReference type="SUPFAM" id="SSF56672">
    <property type="entry name" value="DNA/RNA polymerases"/>
    <property type="match status" value="1"/>
</dbReference>
<sequence length="207" mass="23604">MVLIYIDDMLITGGRLDLIEDTKNALQKAFKMKDLGELKYFLGIEFARSEKGILMHQRKYVLELVSELGLSAGKPIGTPMDNNIKLTTREYDEHLSTASLTEDEVLPDQGPYQRLIEKLLYLTVRRPDIAFSKQNLSQYLHQPKRSYMEAAQRRVKYIKNEPGLGVLQSNKSQDKIIAFCDADWAACPQIKKSITNFLMKIGESTVS</sequence>
<dbReference type="PaxDb" id="4097-A0A1S4BZ71"/>
<dbReference type="OrthoDB" id="414945at2759"/>
<protein>
    <submittedName>
        <fullName evidence="2">Uncharacterized mitochondrial protein AtMg00810-like</fullName>
    </submittedName>
</protein>
<proteinExistence type="predicted"/>
<reference evidence="2" key="1">
    <citation type="submission" date="2025-08" db="UniProtKB">
        <authorList>
            <consortium name="RefSeq"/>
        </authorList>
    </citation>
    <scope>IDENTIFICATION</scope>
</reference>
<dbReference type="PANTHER" id="PTHR11439:SF446">
    <property type="entry name" value="REVERSE TRANSCRIPTASE TY1_COPIA-TYPE DOMAIN-CONTAINING PROTEIN"/>
    <property type="match status" value="1"/>
</dbReference>
<dbReference type="KEGG" id="nta:107813336"/>
<evidence type="ECO:0000259" key="1">
    <source>
        <dbReference type="Pfam" id="PF07727"/>
    </source>
</evidence>
<organism evidence="2">
    <name type="scientific">Nicotiana tabacum</name>
    <name type="common">Common tobacco</name>
    <dbReference type="NCBI Taxonomy" id="4097"/>
    <lineage>
        <taxon>Eukaryota</taxon>
        <taxon>Viridiplantae</taxon>
        <taxon>Streptophyta</taxon>
        <taxon>Embryophyta</taxon>
        <taxon>Tracheophyta</taxon>
        <taxon>Spermatophyta</taxon>
        <taxon>Magnoliopsida</taxon>
        <taxon>eudicotyledons</taxon>
        <taxon>Gunneridae</taxon>
        <taxon>Pentapetalae</taxon>
        <taxon>asterids</taxon>
        <taxon>lamiids</taxon>
        <taxon>Solanales</taxon>
        <taxon>Solanaceae</taxon>
        <taxon>Nicotianoideae</taxon>
        <taxon>Nicotianeae</taxon>
        <taxon>Nicotiana</taxon>
    </lineage>
</organism>
<accession>A0A1S4BZ71</accession>
<evidence type="ECO:0000313" key="2">
    <source>
        <dbReference type="RefSeq" id="XP_016494079.1"/>
    </source>
</evidence>
<dbReference type="STRING" id="4097.A0A1S4BZ71"/>
<dbReference type="RefSeq" id="XP_016494079.1">
    <property type="nucleotide sequence ID" value="XM_016638593.1"/>
</dbReference>
<dbReference type="InterPro" id="IPR043502">
    <property type="entry name" value="DNA/RNA_pol_sf"/>
</dbReference>
<dbReference type="InterPro" id="IPR013103">
    <property type="entry name" value="RVT_2"/>
</dbReference>
<dbReference type="PANTHER" id="PTHR11439">
    <property type="entry name" value="GAG-POL-RELATED RETROTRANSPOSON"/>
    <property type="match status" value="1"/>
</dbReference>
<name>A0A1S4BZ71_TOBAC</name>
<dbReference type="Pfam" id="PF07727">
    <property type="entry name" value="RVT_2"/>
    <property type="match status" value="1"/>
</dbReference>
<feature type="domain" description="Reverse transcriptase Ty1/copia-type" evidence="1">
    <location>
        <begin position="2"/>
        <end position="80"/>
    </location>
</feature>
<dbReference type="AlphaFoldDB" id="A0A1S4BZ71"/>
<gene>
    <name evidence="2" type="primary">LOC107813336</name>
</gene>